<proteinExistence type="predicted"/>
<name>A0ABS5QMW8_9BACT</name>
<gene>
    <name evidence="1" type="ORF">VAMP_18n1</name>
</gene>
<accession>A0ABS5QMW8</accession>
<evidence type="ECO:0000313" key="2">
    <source>
        <dbReference type="Proteomes" id="UP000680365"/>
    </source>
</evidence>
<sequence length="39" mass="4373">LSKVKMSASTTPISKKINKYNNLILKYISNRLPNIVGKP</sequence>
<organism evidence="1 2">
    <name type="scientific">Candidatus Vampirococcus lugosii</name>
    <dbReference type="NCBI Taxonomy" id="2789015"/>
    <lineage>
        <taxon>Bacteria</taxon>
        <taxon>Candidatus Absconditibacteriota</taxon>
        <taxon>Vampirococcus</taxon>
    </lineage>
</organism>
<reference evidence="1 2" key="1">
    <citation type="journal article" date="2021" name="Nat. Commun.">
        <title>Reductive evolution and unique predatory mode in the CPR bacterium Vampirococcus lugosii.</title>
        <authorList>
            <person name="Moreira D."/>
            <person name="Zivanovic Y."/>
            <person name="Lopez-Archilla A.I."/>
            <person name="Iniesto M."/>
            <person name="Lopez-Garcia P."/>
        </authorList>
    </citation>
    <scope>NUCLEOTIDE SEQUENCE [LARGE SCALE GENOMIC DNA]</scope>
    <source>
        <strain evidence="1">Chiprana</strain>
    </source>
</reference>
<protein>
    <submittedName>
        <fullName evidence="1">Uncharacterized protein</fullName>
    </submittedName>
</protein>
<evidence type="ECO:0000313" key="1">
    <source>
        <dbReference type="EMBL" id="MBS8122427.1"/>
    </source>
</evidence>
<dbReference type="EMBL" id="JAEDAM010000096">
    <property type="protein sequence ID" value="MBS8122427.1"/>
    <property type="molecule type" value="Genomic_DNA"/>
</dbReference>
<feature type="non-terminal residue" evidence="1">
    <location>
        <position position="1"/>
    </location>
</feature>
<dbReference type="Proteomes" id="UP000680365">
    <property type="component" value="Unassembled WGS sequence"/>
</dbReference>
<keyword evidence="2" id="KW-1185">Reference proteome</keyword>
<comment type="caution">
    <text evidence="1">The sequence shown here is derived from an EMBL/GenBank/DDBJ whole genome shotgun (WGS) entry which is preliminary data.</text>
</comment>